<proteinExistence type="predicted"/>
<dbReference type="Pfam" id="PF13456">
    <property type="entry name" value="RVT_3"/>
    <property type="match status" value="1"/>
</dbReference>
<dbReference type="InterPro" id="IPR052929">
    <property type="entry name" value="RNase_H-like_EbsB-rel"/>
</dbReference>
<gene>
    <name evidence="2" type="ORF">PVK06_009121</name>
</gene>
<dbReference type="CDD" id="cd06222">
    <property type="entry name" value="RNase_H_like"/>
    <property type="match status" value="1"/>
</dbReference>
<protein>
    <recommendedName>
        <fullName evidence="1">RNase H type-1 domain-containing protein</fullName>
    </recommendedName>
</protein>
<dbReference type="InterPro" id="IPR044730">
    <property type="entry name" value="RNase_H-like_dom_plant"/>
</dbReference>
<dbReference type="SUPFAM" id="SSF53098">
    <property type="entry name" value="Ribonuclease H-like"/>
    <property type="match status" value="1"/>
</dbReference>
<dbReference type="Proteomes" id="UP001358586">
    <property type="component" value="Chromosome 3"/>
</dbReference>
<sequence length="297" mass="33965">MSARLGSYPSYTWRNIWGARHLLEEGLGWRIGNGKAMNIWNDAWLPGPGYGRVQVEETICHLFRDCHFTQQVLQGLGASVLPCNEETDWKMWLAIEFNNLNIEACRIRAIAYWAIWYNRNKIYHEGIREQAHEVIGFVKAYCTEINTLGVVLRQVQVMNSFKWKPLENNTIKVNFDASFNYHTRKSCSGVIARNNEGLVMAACTFPWEDVSDPVMAEAKACLQAVTMAEEMGFQDICIEGDALTIIQKINSAGEDKSEISCLIREIKERTSRFRRVSVRYISREANKVAHGMAMEGR</sequence>
<evidence type="ECO:0000313" key="2">
    <source>
        <dbReference type="EMBL" id="KAK5840232.1"/>
    </source>
</evidence>
<evidence type="ECO:0000313" key="3">
    <source>
        <dbReference type="Proteomes" id="UP001358586"/>
    </source>
</evidence>
<comment type="caution">
    <text evidence="2">The sequence shown here is derived from an EMBL/GenBank/DDBJ whole genome shotgun (WGS) entry which is preliminary data.</text>
</comment>
<feature type="domain" description="RNase H type-1" evidence="1">
    <location>
        <begin position="174"/>
        <end position="294"/>
    </location>
</feature>
<dbReference type="Gene3D" id="3.30.420.10">
    <property type="entry name" value="Ribonuclease H-like superfamily/Ribonuclease H"/>
    <property type="match status" value="1"/>
</dbReference>
<keyword evidence="3" id="KW-1185">Reference proteome</keyword>
<name>A0ABR0QMZ8_GOSAR</name>
<reference evidence="2 3" key="1">
    <citation type="submission" date="2023-03" db="EMBL/GenBank/DDBJ databases">
        <title>WGS of Gossypium arboreum.</title>
        <authorList>
            <person name="Yu D."/>
        </authorList>
    </citation>
    <scope>NUCLEOTIDE SEQUENCE [LARGE SCALE GENOMIC DNA]</scope>
    <source>
        <tissue evidence="2">Leaf</tissue>
    </source>
</reference>
<dbReference type="PANTHER" id="PTHR47074:SF61">
    <property type="entry name" value="RNASE H TYPE-1 DOMAIN-CONTAINING PROTEIN"/>
    <property type="match status" value="1"/>
</dbReference>
<dbReference type="InterPro" id="IPR036397">
    <property type="entry name" value="RNaseH_sf"/>
</dbReference>
<accession>A0ABR0QMZ8</accession>
<dbReference type="PANTHER" id="PTHR47074">
    <property type="entry name" value="BNAC02G40300D PROTEIN"/>
    <property type="match status" value="1"/>
</dbReference>
<evidence type="ECO:0000259" key="1">
    <source>
        <dbReference type="Pfam" id="PF13456"/>
    </source>
</evidence>
<dbReference type="EMBL" id="JARKNE010000003">
    <property type="protein sequence ID" value="KAK5840232.1"/>
    <property type="molecule type" value="Genomic_DNA"/>
</dbReference>
<dbReference type="InterPro" id="IPR002156">
    <property type="entry name" value="RNaseH_domain"/>
</dbReference>
<organism evidence="2 3">
    <name type="scientific">Gossypium arboreum</name>
    <name type="common">Tree cotton</name>
    <name type="synonym">Gossypium nanking</name>
    <dbReference type="NCBI Taxonomy" id="29729"/>
    <lineage>
        <taxon>Eukaryota</taxon>
        <taxon>Viridiplantae</taxon>
        <taxon>Streptophyta</taxon>
        <taxon>Embryophyta</taxon>
        <taxon>Tracheophyta</taxon>
        <taxon>Spermatophyta</taxon>
        <taxon>Magnoliopsida</taxon>
        <taxon>eudicotyledons</taxon>
        <taxon>Gunneridae</taxon>
        <taxon>Pentapetalae</taxon>
        <taxon>rosids</taxon>
        <taxon>malvids</taxon>
        <taxon>Malvales</taxon>
        <taxon>Malvaceae</taxon>
        <taxon>Malvoideae</taxon>
        <taxon>Gossypium</taxon>
    </lineage>
</organism>
<dbReference type="InterPro" id="IPR012337">
    <property type="entry name" value="RNaseH-like_sf"/>
</dbReference>